<dbReference type="AlphaFoldDB" id="H2ZE91"/>
<dbReference type="Ensembl" id="ENSCSAVT00000016086.1">
    <property type="protein sequence ID" value="ENSCSAVP00000015907.1"/>
    <property type="gene ID" value="ENSCSAVG00000009357.1"/>
</dbReference>
<evidence type="ECO:0000256" key="1">
    <source>
        <dbReference type="SAM" id="MobiDB-lite"/>
    </source>
</evidence>
<feature type="region of interest" description="Disordered" evidence="1">
    <location>
        <begin position="32"/>
        <end position="60"/>
    </location>
</feature>
<sequence length="60" mass="6475">KLSRKGRDSSESAIESQVEGIGLKTTISEINSSNQQIPTNNSDLPAVESWTSPIKTPPLH</sequence>
<keyword evidence="3" id="KW-1185">Reference proteome</keyword>
<accession>H2ZE91</accession>
<evidence type="ECO:0000313" key="3">
    <source>
        <dbReference type="Proteomes" id="UP000007875"/>
    </source>
</evidence>
<organism evidence="2 3">
    <name type="scientific">Ciona savignyi</name>
    <name type="common">Pacific transparent sea squirt</name>
    <dbReference type="NCBI Taxonomy" id="51511"/>
    <lineage>
        <taxon>Eukaryota</taxon>
        <taxon>Metazoa</taxon>
        <taxon>Chordata</taxon>
        <taxon>Tunicata</taxon>
        <taxon>Ascidiacea</taxon>
        <taxon>Phlebobranchia</taxon>
        <taxon>Cionidae</taxon>
        <taxon>Ciona</taxon>
    </lineage>
</organism>
<reference evidence="2" key="2">
    <citation type="submission" date="2025-08" db="UniProtKB">
        <authorList>
            <consortium name="Ensembl"/>
        </authorList>
    </citation>
    <scope>IDENTIFICATION</scope>
</reference>
<proteinExistence type="predicted"/>
<reference evidence="3" key="1">
    <citation type="submission" date="2003-08" db="EMBL/GenBank/DDBJ databases">
        <authorList>
            <person name="Birren B."/>
            <person name="Nusbaum C."/>
            <person name="Abebe A."/>
            <person name="Abouelleil A."/>
            <person name="Adekoya E."/>
            <person name="Ait-zahra M."/>
            <person name="Allen N."/>
            <person name="Allen T."/>
            <person name="An P."/>
            <person name="Anderson M."/>
            <person name="Anderson S."/>
            <person name="Arachchi H."/>
            <person name="Armbruster J."/>
            <person name="Bachantsang P."/>
            <person name="Baldwin J."/>
            <person name="Barry A."/>
            <person name="Bayul T."/>
            <person name="Blitshsteyn B."/>
            <person name="Bloom T."/>
            <person name="Blye J."/>
            <person name="Boguslavskiy L."/>
            <person name="Borowsky M."/>
            <person name="Boukhgalter B."/>
            <person name="Brunache A."/>
            <person name="Butler J."/>
            <person name="Calixte N."/>
            <person name="Calvo S."/>
            <person name="Camarata J."/>
            <person name="Campo K."/>
            <person name="Chang J."/>
            <person name="Cheshatsang Y."/>
            <person name="Citroen M."/>
            <person name="Collymore A."/>
            <person name="Considine T."/>
            <person name="Cook A."/>
            <person name="Cooke P."/>
            <person name="Corum B."/>
            <person name="Cuomo C."/>
            <person name="David R."/>
            <person name="Dawoe T."/>
            <person name="Degray S."/>
            <person name="Dodge S."/>
            <person name="Dooley K."/>
            <person name="Dorje P."/>
            <person name="Dorjee K."/>
            <person name="Dorris L."/>
            <person name="Duffey N."/>
            <person name="Dupes A."/>
            <person name="Elkins T."/>
            <person name="Engels R."/>
            <person name="Erickson J."/>
            <person name="Farina A."/>
            <person name="Faro S."/>
            <person name="Ferreira P."/>
            <person name="Fischer H."/>
            <person name="Fitzgerald M."/>
            <person name="Foley K."/>
            <person name="Gage D."/>
            <person name="Galagan J."/>
            <person name="Gearin G."/>
            <person name="Gnerre S."/>
            <person name="Gnirke A."/>
            <person name="Goyette A."/>
            <person name="Graham J."/>
            <person name="Grandbois E."/>
            <person name="Gyaltsen K."/>
            <person name="Hafez N."/>
            <person name="Hagopian D."/>
            <person name="Hagos B."/>
            <person name="Hall J."/>
            <person name="Hatcher B."/>
            <person name="Heller A."/>
            <person name="Higgins H."/>
            <person name="Honan T."/>
            <person name="Horn A."/>
            <person name="Houde N."/>
            <person name="Hughes L."/>
            <person name="Hulme W."/>
            <person name="Husby E."/>
            <person name="Iliev I."/>
            <person name="Jaffe D."/>
            <person name="Jones C."/>
            <person name="Kamal M."/>
            <person name="Kamat A."/>
            <person name="Kamvysselis M."/>
            <person name="Karlsson E."/>
            <person name="Kells C."/>
            <person name="Kieu A."/>
            <person name="Kisner P."/>
            <person name="Kodira C."/>
            <person name="Kulbokas E."/>
            <person name="Labutti K."/>
            <person name="Lama D."/>
            <person name="Landers T."/>
            <person name="Leger J."/>
            <person name="Levine S."/>
            <person name="Lewis D."/>
            <person name="Lewis T."/>
            <person name="Lindblad-toh K."/>
            <person name="Liu X."/>
            <person name="Lokyitsang T."/>
            <person name="Lokyitsang Y."/>
            <person name="Lucien O."/>
            <person name="Lui A."/>
            <person name="Ma L.J."/>
            <person name="Mabbitt R."/>
            <person name="Macdonald J."/>
            <person name="Maclean C."/>
            <person name="Major J."/>
            <person name="Manning J."/>
            <person name="Marabella R."/>
            <person name="Maru K."/>
            <person name="Matthews C."/>
            <person name="Mauceli E."/>
            <person name="Mccarthy M."/>
            <person name="Mcdonough S."/>
            <person name="Mcghee T."/>
            <person name="Meldrim J."/>
            <person name="Meneus L."/>
            <person name="Mesirov J."/>
            <person name="Mihalev A."/>
            <person name="Mihova T."/>
            <person name="Mikkelsen T."/>
            <person name="Mlenga V."/>
            <person name="Moru K."/>
            <person name="Mozes J."/>
            <person name="Mulrain L."/>
            <person name="Munson G."/>
            <person name="Naylor J."/>
            <person name="Newes C."/>
            <person name="Nguyen C."/>
            <person name="Nguyen N."/>
            <person name="Nguyen T."/>
            <person name="Nicol R."/>
            <person name="Nielsen C."/>
            <person name="Nizzari M."/>
            <person name="Norbu C."/>
            <person name="Norbu N."/>
            <person name="O'donnell P."/>
            <person name="Okoawo O."/>
            <person name="O'leary S."/>
            <person name="Omotosho B."/>
            <person name="O'neill K."/>
            <person name="Osman S."/>
            <person name="Parker S."/>
            <person name="Perrin D."/>
            <person name="Phunkhang P."/>
            <person name="Piqani B."/>
            <person name="Purcell S."/>
            <person name="Rachupka T."/>
            <person name="Ramasamy U."/>
            <person name="Rameau R."/>
            <person name="Ray V."/>
            <person name="Raymond C."/>
            <person name="Retta R."/>
            <person name="Richardson S."/>
            <person name="Rise C."/>
            <person name="Rodriguez J."/>
            <person name="Rogers J."/>
            <person name="Rogov P."/>
            <person name="Rutman M."/>
            <person name="Schupbach R."/>
            <person name="Seaman C."/>
            <person name="Settipalli S."/>
            <person name="Sharpe T."/>
            <person name="Sheridan J."/>
            <person name="Sherpa N."/>
            <person name="Shi J."/>
            <person name="Smirnov S."/>
            <person name="Smith C."/>
            <person name="Sougnez C."/>
            <person name="Spencer B."/>
            <person name="Stalker J."/>
            <person name="Stange-thomann N."/>
            <person name="Stavropoulos S."/>
            <person name="Stetson K."/>
            <person name="Stone C."/>
            <person name="Stone S."/>
            <person name="Stubbs M."/>
            <person name="Talamas J."/>
            <person name="Tchuinga P."/>
            <person name="Tenzing P."/>
            <person name="Tesfaye S."/>
            <person name="Theodore J."/>
            <person name="Thoulutsang Y."/>
            <person name="Topham K."/>
            <person name="Towey S."/>
            <person name="Tsamla T."/>
            <person name="Tsomo N."/>
            <person name="Vallee D."/>
            <person name="Vassiliev H."/>
            <person name="Venkataraman V."/>
            <person name="Vinson J."/>
            <person name="Vo A."/>
            <person name="Wade C."/>
            <person name="Wang S."/>
            <person name="Wangchuk T."/>
            <person name="Wangdi T."/>
            <person name="Whittaker C."/>
            <person name="Wilkinson J."/>
            <person name="Wu Y."/>
            <person name="Wyman D."/>
            <person name="Yadav S."/>
            <person name="Yang S."/>
            <person name="Yang X."/>
            <person name="Yeager S."/>
            <person name="Yee E."/>
            <person name="Young G."/>
            <person name="Zainoun J."/>
            <person name="Zembeck L."/>
            <person name="Zimmer A."/>
            <person name="Zody M."/>
            <person name="Lander E."/>
        </authorList>
    </citation>
    <scope>NUCLEOTIDE SEQUENCE [LARGE SCALE GENOMIC DNA]</scope>
</reference>
<protein>
    <submittedName>
        <fullName evidence="2">Uncharacterized protein</fullName>
    </submittedName>
</protein>
<feature type="compositionally biased region" description="Polar residues" evidence="1">
    <location>
        <begin position="32"/>
        <end position="54"/>
    </location>
</feature>
<dbReference type="InParanoid" id="H2ZE91"/>
<name>H2ZE91_CIOSA</name>
<reference evidence="2" key="3">
    <citation type="submission" date="2025-09" db="UniProtKB">
        <authorList>
            <consortium name="Ensembl"/>
        </authorList>
    </citation>
    <scope>IDENTIFICATION</scope>
</reference>
<evidence type="ECO:0000313" key="2">
    <source>
        <dbReference type="Ensembl" id="ENSCSAVP00000015907.1"/>
    </source>
</evidence>
<dbReference type="HOGENOM" id="CLU_2947683_0_0_1"/>
<dbReference type="Proteomes" id="UP000007875">
    <property type="component" value="Unassembled WGS sequence"/>
</dbReference>